<dbReference type="EMBL" id="JAACNO010000858">
    <property type="protein sequence ID" value="KAF4144422.1"/>
    <property type="molecule type" value="Genomic_DNA"/>
</dbReference>
<name>A0A8S9UZ23_PHYIN</name>
<evidence type="ECO:0000313" key="3">
    <source>
        <dbReference type="Proteomes" id="UP000704712"/>
    </source>
</evidence>
<protein>
    <submittedName>
        <fullName evidence="2">Uncharacterized protein</fullName>
    </submittedName>
</protein>
<feature type="compositionally biased region" description="Basic and acidic residues" evidence="1">
    <location>
        <begin position="193"/>
        <end position="202"/>
    </location>
</feature>
<feature type="region of interest" description="Disordered" evidence="1">
    <location>
        <begin position="91"/>
        <end position="179"/>
    </location>
</feature>
<dbReference type="Proteomes" id="UP000704712">
    <property type="component" value="Unassembled WGS sequence"/>
</dbReference>
<feature type="compositionally biased region" description="Basic and acidic residues" evidence="1">
    <location>
        <begin position="502"/>
        <end position="515"/>
    </location>
</feature>
<feature type="compositionally biased region" description="Basic and acidic residues" evidence="1">
    <location>
        <begin position="365"/>
        <end position="374"/>
    </location>
</feature>
<gene>
    <name evidence="2" type="ORF">GN958_ATG06389</name>
</gene>
<feature type="region of interest" description="Disordered" evidence="1">
    <location>
        <begin position="193"/>
        <end position="318"/>
    </location>
</feature>
<dbReference type="AlphaFoldDB" id="A0A8S9UZ23"/>
<feature type="compositionally biased region" description="Basic and acidic residues" evidence="1">
    <location>
        <begin position="226"/>
        <end position="239"/>
    </location>
</feature>
<comment type="caution">
    <text evidence="2">The sequence shown here is derived from an EMBL/GenBank/DDBJ whole genome shotgun (WGS) entry which is preliminary data.</text>
</comment>
<evidence type="ECO:0000256" key="1">
    <source>
        <dbReference type="SAM" id="MobiDB-lite"/>
    </source>
</evidence>
<feature type="compositionally biased region" description="Basic and acidic residues" evidence="1">
    <location>
        <begin position="256"/>
        <end position="270"/>
    </location>
</feature>
<sequence length="611" mass="69635">MYASNQARLRQYRHARDDEETNNEATQFTLYDSLAKEATEAAQAQRLANMARHIWKHLAAADPSVAKAAAESSATLGTAKQLEGVMGEVPEYAEQSSDVPVSSEVNVTSTDNTLVAPIETSRERRFSGETVTDEPLQTQTFSAGDDDIVPTPPPSPTFESPPPSPPSTPPPEPTYTTVRTRNLTLDETLALVRGERERDQRERRTRTILQSTRGVEEEIDTAVTEQMEHERSQRQERRAQLSQLYNSPDMLTPEAVDLRREVARQHRELAEAEESDSDSDVVEAPRPPSPPRKVIEISDDELESPRNRRQAPSQREWQRDIESLRRRIEQSQRRGRTDKVLRRRLEQILPSEPEPELSDTCYTSEEDRGRSRFESEDESEETSLRSKNRSHDVSTDAASAEFHISRILNRINELGDDHTIVIRPVVNTSNLWDEGEPLNDIRIVFSDGKFKFVSEETGHNRPSIARRINWRLTLQNLEETERDNLDVGEYLRFRDERRFPKQREVETSDDVHSDSSKAVQADTEGADFRGMVKDAILELGGERYVPVFKASDDNHTWYFDETGALRSRNSGKITHLKSVNTIDWEATLQDLVARLGPNRLPSSFTVKTPRN</sequence>
<feature type="compositionally biased region" description="Acidic residues" evidence="1">
    <location>
        <begin position="271"/>
        <end position="281"/>
    </location>
</feature>
<feature type="region of interest" description="Disordered" evidence="1">
    <location>
        <begin position="502"/>
        <end position="521"/>
    </location>
</feature>
<feature type="compositionally biased region" description="Pro residues" evidence="1">
    <location>
        <begin position="150"/>
        <end position="173"/>
    </location>
</feature>
<proteinExistence type="predicted"/>
<evidence type="ECO:0000313" key="2">
    <source>
        <dbReference type="EMBL" id="KAF4144422.1"/>
    </source>
</evidence>
<reference evidence="2" key="1">
    <citation type="submission" date="2020-03" db="EMBL/GenBank/DDBJ databases">
        <title>Hybrid Assembly of Korean Phytophthora infestans isolates.</title>
        <authorList>
            <person name="Prokchorchik M."/>
            <person name="Lee Y."/>
            <person name="Seo J."/>
            <person name="Cho J.-H."/>
            <person name="Park Y.-E."/>
            <person name="Jang D.-C."/>
            <person name="Im J.-S."/>
            <person name="Choi J.-G."/>
            <person name="Park H.-J."/>
            <person name="Lee G.-B."/>
            <person name="Lee Y.-G."/>
            <person name="Hong S.-Y."/>
            <person name="Cho K."/>
            <person name="Sohn K.H."/>
        </authorList>
    </citation>
    <scope>NUCLEOTIDE SEQUENCE</scope>
    <source>
        <strain evidence="2">KR_2_A2</strain>
    </source>
</reference>
<feature type="compositionally biased region" description="Polar residues" evidence="1">
    <location>
        <begin position="94"/>
        <end position="113"/>
    </location>
</feature>
<organism evidence="2 3">
    <name type="scientific">Phytophthora infestans</name>
    <name type="common">Potato late blight agent</name>
    <name type="synonym">Botrytis infestans</name>
    <dbReference type="NCBI Taxonomy" id="4787"/>
    <lineage>
        <taxon>Eukaryota</taxon>
        <taxon>Sar</taxon>
        <taxon>Stramenopiles</taxon>
        <taxon>Oomycota</taxon>
        <taxon>Peronosporomycetes</taxon>
        <taxon>Peronosporales</taxon>
        <taxon>Peronosporaceae</taxon>
        <taxon>Phytophthora</taxon>
    </lineage>
</organism>
<feature type="region of interest" description="Disordered" evidence="1">
    <location>
        <begin position="344"/>
        <end position="396"/>
    </location>
</feature>
<accession>A0A8S9UZ23</accession>